<dbReference type="Proteomes" id="UP000189274">
    <property type="component" value="Unassembled WGS sequence"/>
</dbReference>
<comment type="caution">
    <text evidence="7">The sequence shown here is derived from an EMBL/GenBank/DDBJ whole genome shotgun (WGS) entry which is preliminary data.</text>
</comment>
<keyword evidence="4" id="KW-0508">mRNA splicing</keyword>
<evidence type="ECO:0000313" key="8">
    <source>
        <dbReference type="EMBL" id="ONH71470.1"/>
    </source>
</evidence>
<reference evidence="11" key="3">
    <citation type="journal article" date="2017" name="Genome Announc.">
        <title>Genome sequences of Cyberlindnera fabianii 65, Pichia kudriavzevii 129, and Saccharomyces cerevisiae 131 isolated from fermented masau fruits in Zimbabwe.</title>
        <authorList>
            <person name="van Rijswijck I.M.H."/>
            <person name="Derks M.F.L."/>
            <person name="Abee T."/>
            <person name="de Ridder D."/>
            <person name="Smid E.J."/>
        </authorList>
    </citation>
    <scope>NUCLEOTIDE SEQUENCE [LARGE SCALE GENOMIC DNA]</scope>
    <source>
        <strain evidence="11">129</strain>
    </source>
</reference>
<evidence type="ECO:0000256" key="4">
    <source>
        <dbReference type="ARBA" id="ARBA00023187"/>
    </source>
</evidence>
<name>A0A099NXH2_PICKU</name>
<organism evidence="7 10">
    <name type="scientific">Pichia kudriavzevii</name>
    <name type="common">Yeast</name>
    <name type="synonym">Issatchenkia orientalis</name>
    <dbReference type="NCBI Taxonomy" id="4909"/>
    <lineage>
        <taxon>Eukaryota</taxon>
        <taxon>Fungi</taxon>
        <taxon>Dikarya</taxon>
        <taxon>Ascomycota</taxon>
        <taxon>Saccharomycotina</taxon>
        <taxon>Pichiomycetes</taxon>
        <taxon>Pichiales</taxon>
        <taxon>Pichiaceae</taxon>
        <taxon>Pichia</taxon>
    </lineage>
</organism>
<reference evidence="7" key="2">
    <citation type="submission" date="2014-08" db="EMBL/GenBank/DDBJ databases">
        <title>Exploiting Issatchenkia orientalis SD108 for Succinic Acid Production.</title>
        <authorList>
            <person name="Xiao H."/>
            <person name="Shao Z."/>
            <person name="Jiang Y."/>
            <person name="Dole S."/>
            <person name="Zhao H."/>
        </authorList>
    </citation>
    <scope>NUCLEOTIDE SEQUENCE [LARGE SCALE GENOMIC DNA]</scope>
    <source>
        <strain evidence="7">SD108</strain>
    </source>
</reference>
<evidence type="ECO:0000313" key="7">
    <source>
        <dbReference type="EMBL" id="KGK37513.1"/>
    </source>
</evidence>
<dbReference type="GO" id="GO:0071004">
    <property type="term" value="C:U2-type prespliceosome"/>
    <property type="evidence" value="ECO:0007669"/>
    <property type="project" value="TreeGrafter"/>
</dbReference>
<dbReference type="eggNOG" id="KOG1258">
    <property type="taxonomic scope" value="Eukaryota"/>
</dbReference>
<evidence type="ECO:0000256" key="6">
    <source>
        <dbReference type="PROSITE-ProRule" id="PRU00339"/>
    </source>
</evidence>
<dbReference type="GO" id="GO:0030627">
    <property type="term" value="F:pre-mRNA 5'-splice site binding"/>
    <property type="evidence" value="ECO:0007669"/>
    <property type="project" value="TreeGrafter"/>
</dbReference>
<evidence type="ECO:0000256" key="5">
    <source>
        <dbReference type="ARBA" id="ARBA00023242"/>
    </source>
</evidence>
<dbReference type="SMART" id="SM00386">
    <property type="entry name" value="HAT"/>
    <property type="match status" value="4"/>
</dbReference>
<dbReference type="GO" id="GO:0000243">
    <property type="term" value="C:commitment complex"/>
    <property type="evidence" value="ECO:0007669"/>
    <property type="project" value="TreeGrafter"/>
</dbReference>
<evidence type="ECO:0000256" key="2">
    <source>
        <dbReference type="ARBA" id="ARBA00022664"/>
    </source>
</evidence>
<feature type="repeat" description="TPR" evidence="6">
    <location>
        <begin position="80"/>
        <end position="113"/>
    </location>
</feature>
<evidence type="ECO:0000313" key="9">
    <source>
        <dbReference type="EMBL" id="OUT19906.1"/>
    </source>
</evidence>
<protein>
    <submittedName>
        <fullName evidence="8">Pre-mRNA-processing factor 39</fullName>
    </submittedName>
</protein>
<proteinExistence type="predicted"/>
<dbReference type="Proteomes" id="UP000195871">
    <property type="component" value="Unassembled WGS sequence"/>
</dbReference>
<dbReference type="Gene3D" id="1.25.40.10">
    <property type="entry name" value="Tetratricopeptide repeat domain"/>
    <property type="match status" value="2"/>
</dbReference>
<dbReference type="InterPro" id="IPR059164">
    <property type="entry name" value="HAT_PRP39_C"/>
</dbReference>
<dbReference type="SUPFAM" id="SSF48452">
    <property type="entry name" value="TPR-like"/>
    <property type="match status" value="1"/>
</dbReference>
<dbReference type="EMBL" id="JQFK01000035">
    <property type="protein sequence ID" value="KGK37513.1"/>
    <property type="molecule type" value="Genomic_DNA"/>
</dbReference>
<comment type="subcellular location">
    <subcellularLocation>
        <location evidence="1">Nucleus</location>
    </subcellularLocation>
</comment>
<keyword evidence="5" id="KW-0539">Nucleus</keyword>
<dbReference type="VEuPathDB" id="FungiDB:C5L36_0B00570"/>
<dbReference type="HOGENOM" id="CLU_590499_0_0_1"/>
<reference evidence="9 12" key="5">
    <citation type="submission" date="2017-05" db="EMBL/GenBank/DDBJ databases">
        <title>The Genome Sequence of Candida krusei Ckrusei653.</title>
        <authorList>
            <person name="Cuomo C."/>
            <person name="Forche A."/>
            <person name="Young S."/>
            <person name="Abouelleil A."/>
            <person name="Cao P."/>
            <person name="Chapman S."/>
            <person name="Cusick C."/>
            <person name="Shea T."/>
            <person name="Nusbaum C."/>
            <person name="Birren B."/>
        </authorList>
    </citation>
    <scope>NUCLEOTIDE SEQUENCE [LARGE SCALE GENOMIC DNA]</scope>
    <source>
        <strain evidence="9 12">Ckrusei653</strain>
    </source>
</reference>
<dbReference type="GO" id="GO:0000395">
    <property type="term" value="P:mRNA 5'-splice site recognition"/>
    <property type="evidence" value="ECO:0007669"/>
    <property type="project" value="TreeGrafter"/>
</dbReference>
<dbReference type="EMBL" id="NHMM01000010">
    <property type="protein sequence ID" value="OUT19906.1"/>
    <property type="molecule type" value="Genomic_DNA"/>
</dbReference>
<dbReference type="Pfam" id="PF23241">
    <property type="entry name" value="HAT_PRP39_C"/>
    <property type="match status" value="1"/>
</dbReference>
<gene>
    <name evidence="8" type="ORF">BOH78_4501</name>
    <name evidence="9" type="ORF">CAS74_005025</name>
    <name evidence="7" type="ORF">JL09_g3333</name>
</gene>
<evidence type="ECO:0000256" key="1">
    <source>
        <dbReference type="ARBA" id="ARBA00004123"/>
    </source>
</evidence>
<dbReference type="PROSITE" id="PS50005">
    <property type="entry name" value="TPR"/>
    <property type="match status" value="1"/>
</dbReference>
<dbReference type="AlphaFoldDB" id="A0A099NXH2"/>
<dbReference type="Proteomes" id="UP000029867">
    <property type="component" value="Unassembled WGS sequence"/>
</dbReference>
<dbReference type="GO" id="GO:0005685">
    <property type="term" value="C:U1 snRNP"/>
    <property type="evidence" value="ECO:0007669"/>
    <property type="project" value="TreeGrafter"/>
</dbReference>
<dbReference type="PANTHER" id="PTHR17204">
    <property type="entry name" value="PRE-MRNA PROCESSING PROTEIN PRP39-RELATED"/>
    <property type="match status" value="1"/>
</dbReference>
<evidence type="ECO:0000313" key="11">
    <source>
        <dbReference type="Proteomes" id="UP000189274"/>
    </source>
</evidence>
<evidence type="ECO:0000313" key="12">
    <source>
        <dbReference type="Proteomes" id="UP000195871"/>
    </source>
</evidence>
<dbReference type="InterPro" id="IPR019734">
    <property type="entry name" value="TPR_rpt"/>
</dbReference>
<sequence length="504" mass="60935">MFDLDFASIPNKEAWISSARQATENPSDFKNWEKLVQLTEILPSINHKTKNTITAHSKEVEKQLVLITHENLLINFPLLEQYWINYAEWHYKFNDLSNCMKTFERALKIIPSSLVIWIAYLEILMKVYYYDHETMIKYFERARISIGYHYYCSIFFDKYLIFLKKNKLEKNYHFILRRIIEIPQHEYLKYFKTYFSLIENANLDTIKYILSGNDLKNDFNLSWVDLLNEDTFSKLKTDIRKKFVDLYITTQYYTWKFYEFEKRLKTNYFKPHHELSRLELNTWNSYIEYVEVLNLKIATKEREHSLIKNNQALIQSVYERCLVVTGNYHFFWIKLANYYLNYNNIDLAKETLLRGIYANPIRNLKLRIRLIDLYTITLEFDKAKAIIYELLQLLPNNLEIFCKMLQVEHFTLPSNVEKLIMNKLTEISKSKNALLENQFDYLFIEMLDYSCIPTSRLRKIFEHFNRKKSTYYIKAKTMFTELYENSGSKHTVEAKKDGWCCEYF</sequence>
<evidence type="ECO:0000256" key="3">
    <source>
        <dbReference type="ARBA" id="ARBA00022737"/>
    </source>
</evidence>
<keyword evidence="3" id="KW-0677">Repeat</keyword>
<dbReference type="PANTHER" id="PTHR17204:SF23">
    <property type="entry name" value="U1 SMALL NUCLEAR RIBONUCLEOPROTEIN COMPONENT PRP42"/>
    <property type="match status" value="1"/>
</dbReference>
<dbReference type="EMBL" id="MQVM01000034">
    <property type="protein sequence ID" value="ONH71470.1"/>
    <property type="molecule type" value="Genomic_DNA"/>
</dbReference>
<dbReference type="InterPro" id="IPR003107">
    <property type="entry name" value="HAT"/>
</dbReference>
<keyword evidence="6" id="KW-0802">TPR repeat</keyword>
<reference evidence="10" key="1">
    <citation type="journal article" date="2014" name="Microb. Cell Fact.">
        <title>Exploiting Issatchenkia orientalis SD108 for succinic acid production.</title>
        <authorList>
            <person name="Xiao H."/>
            <person name="Shao Z."/>
            <person name="Jiang Y."/>
            <person name="Dole S."/>
            <person name="Zhao H."/>
        </authorList>
    </citation>
    <scope>NUCLEOTIDE SEQUENCE [LARGE SCALE GENOMIC DNA]</scope>
    <source>
        <strain evidence="10">SD108</strain>
    </source>
</reference>
<reference evidence="8" key="4">
    <citation type="submission" date="2017-01" db="EMBL/GenBank/DDBJ databases">
        <authorList>
            <person name="Mah S.A."/>
            <person name="Swanson W.J."/>
            <person name="Moy G.W."/>
            <person name="Vacquier V.D."/>
        </authorList>
    </citation>
    <scope>NUCLEOTIDE SEQUENCE [LARGE SCALE GENOMIC DNA]</scope>
    <source>
        <strain evidence="8">129</strain>
    </source>
</reference>
<accession>A0A099NXH2</accession>
<keyword evidence="2" id="KW-0507">mRNA processing</keyword>
<dbReference type="InterPro" id="IPR011990">
    <property type="entry name" value="TPR-like_helical_dom_sf"/>
</dbReference>
<dbReference type="Pfam" id="PF23240">
    <property type="entry name" value="HAT_PRP39_N"/>
    <property type="match status" value="1"/>
</dbReference>
<evidence type="ECO:0000313" key="10">
    <source>
        <dbReference type="Proteomes" id="UP000029867"/>
    </source>
</evidence>